<dbReference type="Pfam" id="PF00011">
    <property type="entry name" value="HSP20"/>
    <property type="match status" value="1"/>
</dbReference>
<dbReference type="PANTHER" id="PTHR11527">
    <property type="entry name" value="HEAT-SHOCK PROTEIN 20 FAMILY MEMBER"/>
    <property type="match status" value="1"/>
</dbReference>
<comment type="similarity">
    <text evidence="1 2">Belongs to the small heat shock protein (HSP20) family.</text>
</comment>
<organism evidence="4 5">
    <name type="scientific">Sporolactobacillus putidus</name>
    <dbReference type="NCBI Taxonomy" id="492735"/>
    <lineage>
        <taxon>Bacteria</taxon>
        <taxon>Bacillati</taxon>
        <taxon>Bacillota</taxon>
        <taxon>Bacilli</taxon>
        <taxon>Bacillales</taxon>
        <taxon>Sporolactobacillaceae</taxon>
        <taxon>Sporolactobacillus</taxon>
    </lineage>
</organism>
<evidence type="ECO:0000256" key="1">
    <source>
        <dbReference type="PROSITE-ProRule" id="PRU00285"/>
    </source>
</evidence>
<accession>A0A917S9R4</accession>
<evidence type="ECO:0000313" key="5">
    <source>
        <dbReference type="Proteomes" id="UP000654670"/>
    </source>
</evidence>
<dbReference type="Proteomes" id="UP000654670">
    <property type="component" value="Unassembled WGS sequence"/>
</dbReference>
<evidence type="ECO:0000313" key="4">
    <source>
        <dbReference type="EMBL" id="GGL65618.1"/>
    </source>
</evidence>
<dbReference type="Gene3D" id="2.60.40.790">
    <property type="match status" value="1"/>
</dbReference>
<reference evidence="4" key="1">
    <citation type="journal article" date="2014" name="Int. J. Syst. Evol. Microbiol.">
        <title>Complete genome sequence of Corynebacterium casei LMG S-19264T (=DSM 44701T), isolated from a smear-ripened cheese.</title>
        <authorList>
            <consortium name="US DOE Joint Genome Institute (JGI-PGF)"/>
            <person name="Walter F."/>
            <person name="Albersmeier A."/>
            <person name="Kalinowski J."/>
            <person name="Ruckert C."/>
        </authorList>
    </citation>
    <scope>NUCLEOTIDE SEQUENCE</scope>
    <source>
        <strain evidence="4">JCM 15325</strain>
    </source>
</reference>
<dbReference type="InterPro" id="IPR031107">
    <property type="entry name" value="Small_HSP"/>
</dbReference>
<feature type="domain" description="SHSP" evidence="3">
    <location>
        <begin position="29"/>
        <end position="144"/>
    </location>
</feature>
<dbReference type="AlphaFoldDB" id="A0A917S9R4"/>
<dbReference type="CDD" id="cd06471">
    <property type="entry name" value="ACD_LpsHSP_like"/>
    <property type="match status" value="1"/>
</dbReference>
<evidence type="ECO:0000259" key="3">
    <source>
        <dbReference type="PROSITE" id="PS01031"/>
    </source>
</evidence>
<dbReference type="SUPFAM" id="SSF49764">
    <property type="entry name" value="HSP20-like chaperones"/>
    <property type="match status" value="1"/>
</dbReference>
<dbReference type="EMBL" id="BMOK01000023">
    <property type="protein sequence ID" value="GGL65618.1"/>
    <property type="molecule type" value="Genomic_DNA"/>
</dbReference>
<evidence type="ECO:0000256" key="2">
    <source>
        <dbReference type="RuleBase" id="RU003616"/>
    </source>
</evidence>
<protein>
    <recommendedName>
        <fullName evidence="3">SHSP domain-containing protein</fullName>
    </recommendedName>
</protein>
<dbReference type="RefSeq" id="WP_188805211.1">
    <property type="nucleotide sequence ID" value="NZ_BMOK01000023.1"/>
</dbReference>
<name>A0A917S9R4_9BACL</name>
<dbReference type="InterPro" id="IPR008978">
    <property type="entry name" value="HSP20-like_chaperone"/>
</dbReference>
<keyword evidence="5" id="KW-1185">Reference proteome</keyword>
<comment type="caution">
    <text evidence="4">The sequence shown here is derived from an EMBL/GenBank/DDBJ whole genome shotgun (WGS) entry which is preliminary data.</text>
</comment>
<sequence length="144" mass="16606">MANLYPTKKDRDGFFDFLPSWFDEWGQNFFHNTGVQPFAADVQDKRDAYEVKVDLPGFSKENIHVDYDQGVLSIEATREQETNEKAEDGSFIRKERASGSYTRRFMLDRVNEDGIKASFKDGVLQVTLPKKEDVQKPGKFISIE</sequence>
<reference evidence="4" key="2">
    <citation type="submission" date="2020-09" db="EMBL/GenBank/DDBJ databases">
        <authorList>
            <person name="Sun Q."/>
            <person name="Ohkuma M."/>
        </authorList>
    </citation>
    <scope>NUCLEOTIDE SEQUENCE</scope>
    <source>
        <strain evidence="4">JCM 15325</strain>
    </source>
</reference>
<dbReference type="InterPro" id="IPR002068">
    <property type="entry name" value="A-crystallin/Hsp20_dom"/>
</dbReference>
<dbReference type="PROSITE" id="PS01031">
    <property type="entry name" value="SHSP"/>
    <property type="match status" value="1"/>
</dbReference>
<gene>
    <name evidence="4" type="ORF">GCM10007968_32020</name>
</gene>
<proteinExistence type="inferred from homology"/>